<evidence type="ECO:0000313" key="1">
    <source>
        <dbReference type="EMBL" id="SFC49160.1"/>
    </source>
</evidence>
<dbReference type="EMBL" id="FOMG01000004">
    <property type="protein sequence ID" value="SFC49160.1"/>
    <property type="molecule type" value="Genomic_DNA"/>
</dbReference>
<evidence type="ECO:0000313" key="2">
    <source>
        <dbReference type="Proteomes" id="UP000199263"/>
    </source>
</evidence>
<reference evidence="1 2" key="1">
    <citation type="submission" date="2016-10" db="EMBL/GenBank/DDBJ databases">
        <authorList>
            <person name="de Groot N.N."/>
        </authorList>
    </citation>
    <scope>NUCLEOTIDE SEQUENCE [LARGE SCALE GENOMIC DNA]</scope>
    <source>
        <strain evidence="1 2">DSM 12992</strain>
    </source>
</reference>
<name>A0A1I1JUX0_9CLOT</name>
<accession>A0A1I1JUX0</accession>
<protein>
    <submittedName>
        <fullName evidence="1">Uncharacterized protein</fullName>
    </submittedName>
</protein>
<dbReference type="AlphaFoldDB" id="A0A1I1JUX0"/>
<proteinExistence type="predicted"/>
<keyword evidence="2" id="KW-1185">Reference proteome</keyword>
<sequence>MNERETLIKEWYNGYIFGDAEVYNPWSAVRFIKDLVVDKSIFPSSYWANTSSNSIVKSLIEKADTKTKQEIELLIEGKTIEKIVHEDIIYDEIYDSMDNLWNFISYNDGITGAEL</sequence>
<gene>
    <name evidence="1" type="ORF">SAMN05421842_10476</name>
</gene>
<organism evidence="1 2">
    <name type="scientific">Clostridium uliginosum</name>
    <dbReference type="NCBI Taxonomy" id="119641"/>
    <lineage>
        <taxon>Bacteria</taxon>
        <taxon>Bacillati</taxon>
        <taxon>Bacillota</taxon>
        <taxon>Clostridia</taxon>
        <taxon>Eubacteriales</taxon>
        <taxon>Clostridiaceae</taxon>
        <taxon>Clostridium</taxon>
    </lineage>
</organism>
<dbReference type="STRING" id="119641.SAMN05421842_10476"/>
<dbReference type="Proteomes" id="UP000199263">
    <property type="component" value="Unassembled WGS sequence"/>
</dbReference>